<proteinExistence type="predicted"/>
<dbReference type="InterPro" id="IPR001789">
    <property type="entry name" value="Sig_transdc_resp-reg_receiver"/>
</dbReference>
<evidence type="ECO:0000313" key="4">
    <source>
        <dbReference type="Proteomes" id="UP000059542"/>
    </source>
</evidence>
<organism evidence="3 4">
    <name type="scientific">Hymenobacter sedentarius</name>
    <dbReference type="NCBI Taxonomy" id="1411621"/>
    <lineage>
        <taxon>Bacteria</taxon>
        <taxon>Pseudomonadati</taxon>
        <taxon>Bacteroidota</taxon>
        <taxon>Cytophagia</taxon>
        <taxon>Cytophagales</taxon>
        <taxon>Hymenobacteraceae</taxon>
        <taxon>Hymenobacter</taxon>
    </lineage>
</organism>
<dbReference type="GO" id="GO:0000160">
    <property type="term" value="P:phosphorelay signal transduction system"/>
    <property type="evidence" value="ECO:0007669"/>
    <property type="project" value="InterPro"/>
</dbReference>
<feature type="domain" description="Response regulatory" evidence="2">
    <location>
        <begin position="8"/>
        <end position="136"/>
    </location>
</feature>
<gene>
    <name evidence="3" type="ORF">AUC43_18425</name>
</gene>
<dbReference type="OrthoDB" id="1524091at2"/>
<feature type="modified residue" description="4-aspartylphosphate" evidence="1">
    <location>
        <position position="67"/>
    </location>
</feature>
<dbReference type="Pfam" id="PF00072">
    <property type="entry name" value="Response_reg"/>
    <property type="match status" value="1"/>
</dbReference>
<dbReference type="SMART" id="SM00448">
    <property type="entry name" value="REC"/>
    <property type="match status" value="1"/>
</dbReference>
<dbReference type="Proteomes" id="UP000059542">
    <property type="component" value="Chromosome"/>
</dbReference>
<name>A0A0U3K2R0_9BACT</name>
<evidence type="ECO:0000313" key="3">
    <source>
        <dbReference type="EMBL" id="ALW86879.1"/>
    </source>
</evidence>
<evidence type="ECO:0000259" key="2">
    <source>
        <dbReference type="PROSITE" id="PS50110"/>
    </source>
</evidence>
<dbReference type="AlphaFoldDB" id="A0A0U3K2R0"/>
<dbReference type="Gene3D" id="3.40.50.2300">
    <property type="match status" value="1"/>
</dbReference>
<dbReference type="EMBL" id="CP013909">
    <property type="protein sequence ID" value="ALW86879.1"/>
    <property type="molecule type" value="Genomic_DNA"/>
</dbReference>
<keyword evidence="1" id="KW-0597">Phosphoprotein</keyword>
<accession>A0A0U3K2R0</accession>
<sequence length="143" mass="15584">MSPTPIRCTLLVDDDPATNYLNRKLLQRLAVTGQVREALNGQEALHVLATSCTDPVAPACPDLIFLDVNMPVLNGFDFLAAYQQLPLARQQAIVIIMLTTSLHPADVARADALPVAGFLTKPLTAEKIAQVVQEHFGRANQER</sequence>
<dbReference type="KEGG" id="hyg:AUC43_18425"/>
<evidence type="ECO:0000256" key="1">
    <source>
        <dbReference type="PROSITE-ProRule" id="PRU00169"/>
    </source>
</evidence>
<dbReference type="RefSeq" id="WP_068197161.1">
    <property type="nucleotide sequence ID" value="NZ_CP013909.1"/>
</dbReference>
<protein>
    <recommendedName>
        <fullName evidence="2">Response regulatory domain-containing protein</fullName>
    </recommendedName>
</protein>
<dbReference type="InterPro" id="IPR052893">
    <property type="entry name" value="TCS_response_regulator"/>
</dbReference>
<keyword evidence="4" id="KW-1185">Reference proteome</keyword>
<reference evidence="3 4" key="1">
    <citation type="submission" date="2015-12" db="EMBL/GenBank/DDBJ databases">
        <authorList>
            <person name="Shamseldin A."/>
            <person name="Moawad H."/>
            <person name="Abd El-Rahim W.M."/>
            <person name="Sadowsky M.J."/>
        </authorList>
    </citation>
    <scope>NUCLEOTIDE SEQUENCE [LARGE SCALE GENOMIC DNA]</scope>
    <source>
        <strain evidence="3 4">DG5B</strain>
    </source>
</reference>
<dbReference type="STRING" id="1411621.AUC43_18425"/>
<dbReference type="PANTHER" id="PTHR44520">
    <property type="entry name" value="RESPONSE REGULATOR RCP1-RELATED"/>
    <property type="match status" value="1"/>
</dbReference>
<dbReference type="PANTHER" id="PTHR44520:SF2">
    <property type="entry name" value="RESPONSE REGULATOR RCP1"/>
    <property type="match status" value="1"/>
</dbReference>
<dbReference type="InterPro" id="IPR011006">
    <property type="entry name" value="CheY-like_superfamily"/>
</dbReference>
<dbReference type="PROSITE" id="PS50110">
    <property type="entry name" value="RESPONSE_REGULATORY"/>
    <property type="match status" value="1"/>
</dbReference>
<dbReference type="SUPFAM" id="SSF52172">
    <property type="entry name" value="CheY-like"/>
    <property type="match status" value="1"/>
</dbReference>